<dbReference type="CTD" id="78776565"/>
<evidence type="ECO:0000259" key="2">
    <source>
        <dbReference type="PROSITE" id="PS51252"/>
    </source>
</evidence>
<feature type="non-terminal residue" evidence="3">
    <location>
        <position position="171"/>
    </location>
</feature>
<sequence length="171" mass="19019">MCEKYMCKTDCENPRKVEGQCCPVCDEPTIIRPPATCPSLELCSLRCANGLRRDNIGCYVCECLPDEVQLIRDAENSIDENCEKQCAHGYLKTKTVALYANAPNVHHFTNVTSTVSTDSRRIQRVARCCKCRASSKLDKKPNTTKSTKTGGAGSSQMTEYHSEKLSVLILF</sequence>
<dbReference type="PANTHER" id="PTHR46439:SF1">
    <property type="entry name" value="CYSTEINE-RICH MOTOR NEURON 1 PROTEIN"/>
    <property type="match status" value="1"/>
</dbReference>
<dbReference type="InterPro" id="IPR004094">
    <property type="entry name" value="Antistasin-like"/>
</dbReference>
<protein>
    <recommendedName>
        <fullName evidence="2">Antistasin-like domain-containing protein</fullName>
    </recommendedName>
</protein>
<dbReference type="Proteomes" id="UP000483820">
    <property type="component" value="Chromosome V"/>
</dbReference>
<proteinExistence type="predicted"/>
<evidence type="ECO:0000313" key="3">
    <source>
        <dbReference type="EMBL" id="KAF1750981.1"/>
    </source>
</evidence>
<dbReference type="PROSITE" id="PS51252">
    <property type="entry name" value="ANTISTASIN"/>
    <property type="match status" value="1"/>
</dbReference>
<dbReference type="EMBL" id="WUAV01000005">
    <property type="protein sequence ID" value="KAF1750981.1"/>
    <property type="molecule type" value="Genomic_DNA"/>
</dbReference>
<dbReference type="AlphaFoldDB" id="A0A6A5G8B7"/>
<name>A0A6A5G8B7_CAERE</name>
<gene>
    <name evidence="3" type="ORF">GCK72_017533</name>
</gene>
<dbReference type="PANTHER" id="PTHR46439">
    <property type="entry name" value="CYSTEINE-RICH MOTOR NEURON 1 PROTEIN"/>
    <property type="match status" value="1"/>
</dbReference>
<dbReference type="GeneID" id="78776565"/>
<feature type="region of interest" description="Disordered" evidence="1">
    <location>
        <begin position="137"/>
        <end position="156"/>
    </location>
</feature>
<evidence type="ECO:0000256" key="1">
    <source>
        <dbReference type="SAM" id="MobiDB-lite"/>
    </source>
</evidence>
<organism evidence="3 4">
    <name type="scientific">Caenorhabditis remanei</name>
    <name type="common">Caenorhabditis vulgaris</name>
    <dbReference type="NCBI Taxonomy" id="31234"/>
    <lineage>
        <taxon>Eukaryota</taxon>
        <taxon>Metazoa</taxon>
        <taxon>Ecdysozoa</taxon>
        <taxon>Nematoda</taxon>
        <taxon>Chromadorea</taxon>
        <taxon>Rhabditida</taxon>
        <taxon>Rhabditina</taxon>
        <taxon>Rhabditomorpha</taxon>
        <taxon>Rhabditoidea</taxon>
        <taxon>Rhabditidae</taxon>
        <taxon>Peloderinae</taxon>
        <taxon>Caenorhabditis</taxon>
    </lineage>
</organism>
<dbReference type="RefSeq" id="XP_053581047.1">
    <property type="nucleotide sequence ID" value="XM_053732134.1"/>
</dbReference>
<dbReference type="GO" id="GO:0004867">
    <property type="term" value="F:serine-type endopeptidase inhibitor activity"/>
    <property type="evidence" value="ECO:0007669"/>
    <property type="project" value="InterPro"/>
</dbReference>
<comment type="caution">
    <text evidence="3">The sequence shown here is derived from an EMBL/GenBank/DDBJ whole genome shotgun (WGS) entry which is preliminary data.</text>
</comment>
<dbReference type="Gene3D" id="2.10.22.10">
    <property type="entry name" value="Antistasin, domain 1"/>
    <property type="match status" value="1"/>
</dbReference>
<dbReference type="InterPro" id="IPR052624">
    <property type="entry name" value="CRIM1"/>
</dbReference>
<dbReference type="KEGG" id="crq:GCK72_017533"/>
<dbReference type="Pfam" id="PF02822">
    <property type="entry name" value="Antistasin"/>
    <property type="match status" value="1"/>
</dbReference>
<dbReference type="GO" id="GO:0005886">
    <property type="term" value="C:plasma membrane"/>
    <property type="evidence" value="ECO:0007669"/>
    <property type="project" value="TreeGrafter"/>
</dbReference>
<evidence type="ECO:0000313" key="4">
    <source>
        <dbReference type="Proteomes" id="UP000483820"/>
    </source>
</evidence>
<feature type="domain" description="Antistasin-like" evidence="2">
    <location>
        <begin position="37"/>
        <end position="63"/>
    </location>
</feature>
<accession>A0A6A5G8B7</accession>
<reference evidence="3 4" key="1">
    <citation type="submission" date="2019-12" db="EMBL/GenBank/DDBJ databases">
        <title>Chromosome-level assembly of the Caenorhabditis remanei genome.</title>
        <authorList>
            <person name="Teterina A.A."/>
            <person name="Willis J.H."/>
            <person name="Phillips P.C."/>
        </authorList>
    </citation>
    <scope>NUCLEOTIDE SEQUENCE [LARGE SCALE GENOMIC DNA]</scope>
    <source>
        <strain evidence="3 4">PX506</strain>
        <tissue evidence="3">Whole organism</tissue>
    </source>
</reference>